<feature type="transmembrane region" description="Helical" evidence="4">
    <location>
        <begin position="21"/>
        <end position="44"/>
    </location>
</feature>
<feature type="transmembrane region" description="Helical" evidence="4">
    <location>
        <begin position="311"/>
        <end position="335"/>
    </location>
</feature>
<name>A0A1I1LXF8_9SPHI</name>
<sequence length="423" mass="47250">MLRKLQAEAVFFRQQPLNFRVLVLTNLIYAFVLPVIDIFVAAYVMRNSDDPVKVVVYQLTIYTGIPLTFLLNGYLLNRFNIKLLYSIGMMLSAVSMTIMMSLTTLDLTGIAVAGLTMGMSFGFYWANRDYLALAITHDGNRNYYYGLETFFYTIIAVLVPVGIGWFIQSMGDEAGGANMAYRIVTGIVFIITVVASVMCFRGTFTNPERRRFVYFKFHPQWCRLLVLAALKGLAQGFLVTAPAMLIMRLVGQEGALGTAQSVGAIVAAVIMYILGRRTSPAHRLTIFTVGLVCFTLAAIINGVLFNATGVLLFMLFLLIARPLLDLAYFPIQFSVIDVVKRIENRQEFAYILNHEAGLYAGRLAGALTFILLAVYVSEEAALRYAIILIALLQLCSIFVAKRLLKVNTDLYRQFSTKKKIDHA</sequence>
<dbReference type="Gene3D" id="1.20.1250.20">
    <property type="entry name" value="MFS general substrate transporter like domains"/>
    <property type="match status" value="1"/>
</dbReference>
<dbReference type="PANTHER" id="PTHR23526">
    <property type="entry name" value="INTEGRAL MEMBRANE TRANSPORT PROTEIN-RELATED"/>
    <property type="match status" value="1"/>
</dbReference>
<feature type="transmembrane region" description="Helical" evidence="4">
    <location>
        <begin position="286"/>
        <end position="305"/>
    </location>
</feature>
<keyword evidence="6" id="KW-1185">Reference proteome</keyword>
<organism evidence="5 6">
    <name type="scientific">Parapedobacter composti</name>
    <dbReference type="NCBI Taxonomy" id="623281"/>
    <lineage>
        <taxon>Bacteria</taxon>
        <taxon>Pseudomonadati</taxon>
        <taxon>Bacteroidota</taxon>
        <taxon>Sphingobacteriia</taxon>
        <taxon>Sphingobacteriales</taxon>
        <taxon>Sphingobacteriaceae</taxon>
        <taxon>Parapedobacter</taxon>
    </lineage>
</organism>
<dbReference type="AlphaFoldDB" id="A0A1I1LXF8"/>
<proteinExistence type="predicted"/>
<dbReference type="RefSeq" id="WP_090975034.1">
    <property type="nucleotide sequence ID" value="NZ_FOLL01000025.1"/>
</dbReference>
<reference evidence="5 6" key="1">
    <citation type="submission" date="2016-10" db="EMBL/GenBank/DDBJ databases">
        <authorList>
            <person name="de Groot N.N."/>
        </authorList>
    </citation>
    <scope>NUCLEOTIDE SEQUENCE [LARGE SCALE GENOMIC DNA]</scope>
    <source>
        <strain evidence="5 6">DSM 22900</strain>
    </source>
</reference>
<gene>
    <name evidence="5" type="ORF">SAMN05421747_12512</name>
</gene>
<evidence type="ECO:0000256" key="4">
    <source>
        <dbReference type="SAM" id="Phobius"/>
    </source>
</evidence>
<keyword evidence="3 4" id="KW-0472">Membrane</keyword>
<evidence type="ECO:0000256" key="1">
    <source>
        <dbReference type="ARBA" id="ARBA00022692"/>
    </source>
</evidence>
<dbReference type="SUPFAM" id="SSF103473">
    <property type="entry name" value="MFS general substrate transporter"/>
    <property type="match status" value="1"/>
</dbReference>
<protein>
    <submittedName>
        <fullName evidence="5">MFS transporter, YQGE family, putative transporter</fullName>
    </submittedName>
</protein>
<dbReference type="Pfam" id="PF07690">
    <property type="entry name" value="MFS_1"/>
    <property type="match status" value="1"/>
</dbReference>
<evidence type="ECO:0000313" key="6">
    <source>
        <dbReference type="Proteomes" id="UP000199577"/>
    </source>
</evidence>
<feature type="transmembrane region" description="Helical" evidence="4">
    <location>
        <begin position="108"/>
        <end position="126"/>
    </location>
</feature>
<evidence type="ECO:0000256" key="2">
    <source>
        <dbReference type="ARBA" id="ARBA00022989"/>
    </source>
</evidence>
<dbReference type="GO" id="GO:0022857">
    <property type="term" value="F:transmembrane transporter activity"/>
    <property type="evidence" value="ECO:0007669"/>
    <property type="project" value="InterPro"/>
</dbReference>
<feature type="transmembrane region" description="Helical" evidence="4">
    <location>
        <begin position="221"/>
        <end position="249"/>
    </location>
</feature>
<keyword evidence="1 4" id="KW-0812">Transmembrane</keyword>
<feature type="transmembrane region" description="Helical" evidence="4">
    <location>
        <begin position="356"/>
        <end position="376"/>
    </location>
</feature>
<dbReference type="InterPro" id="IPR011701">
    <property type="entry name" value="MFS"/>
</dbReference>
<dbReference type="InterPro" id="IPR052528">
    <property type="entry name" value="Sugar_transport-like"/>
</dbReference>
<feature type="transmembrane region" description="Helical" evidence="4">
    <location>
        <begin position="147"/>
        <end position="167"/>
    </location>
</feature>
<dbReference type="PANTHER" id="PTHR23526:SF2">
    <property type="entry name" value="MAJOR FACILITATOR SUPERFAMILY (MFS) PROFILE DOMAIN-CONTAINING PROTEIN"/>
    <property type="match status" value="1"/>
</dbReference>
<dbReference type="OrthoDB" id="1375074at2"/>
<evidence type="ECO:0000256" key="3">
    <source>
        <dbReference type="ARBA" id="ARBA00023136"/>
    </source>
</evidence>
<feature type="transmembrane region" description="Helical" evidence="4">
    <location>
        <begin position="56"/>
        <end position="76"/>
    </location>
</feature>
<evidence type="ECO:0000313" key="5">
    <source>
        <dbReference type="EMBL" id="SFC77799.1"/>
    </source>
</evidence>
<feature type="transmembrane region" description="Helical" evidence="4">
    <location>
        <begin position="255"/>
        <end position="274"/>
    </location>
</feature>
<keyword evidence="2 4" id="KW-1133">Transmembrane helix</keyword>
<dbReference type="InterPro" id="IPR036259">
    <property type="entry name" value="MFS_trans_sf"/>
</dbReference>
<feature type="transmembrane region" description="Helical" evidence="4">
    <location>
        <begin position="179"/>
        <end position="200"/>
    </location>
</feature>
<feature type="transmembrane region" description="Helical" evidence="4">
    <location>
        <begin position="83"/>
        <end position="102"/>
    </location>
</feature>
<dbReference type="EMBL" id="FOLL01000025">
    <property type="protein sequence ID" value="SFC77799.1"/>
    <property type="molecule type" value="Genomic_DNA"/>
</dbReference>
<dbReference type="Proteomes" id="UP000199577">
    <property type="component" value="Unassembled WGS sequence"/>
</dbReference>
<feature type="transmembrane region" description="Helical" evidence="4">
    <location>
        <begin position="382"/>
        <end position="404"/>
    </location>
</feature>
<dbReference type="STRING" id="623281.SAMN05421747_12512"/>
<accession>A0A1I1LXF8</accession>